<evidence type="ECO:0000256" key="2">
    <source>
        <dbReference type="ARBA" id="ARBA00022448"/>
    </source>
</evidence>
<gene>
    <name evidence="7 9" type="primary">mntH</name>
    <name evidence="9" type="ORF">GJW-30_1_03266</name>
</gene>
<evidence type="ECO:0000256" key="3">
    <source>
        <dbReference type="ARBA" id="ARBA00022692"/>
    </source>
</evidence>
<dbReference type="OrthoDB" id="9787548at2"/>
<accession>A0A0S3PXT5</accession>
<dbReference type="Proteomes" id="UP000236884">
    <property type="component" value="Chromosome"/>
</dbReference>
<reference evidence="9 10" key="1">
    <citation type="submission" date="2015-08" db="EMBL/GenBank/DDBJ databases">
        <title>Investigation of the bacterial diversity of lava forest soil.</title>
        <authorList>
            <person name="Lee J.S."/>
        </authorList>
    </citation>
    <scope>NUCLEOTIDE SEQUENCE [LARGE SCALE GENOMIC DNA]</scope>
    <source>
        <strain evidence="9 10">GJW-30</strain>
    </source>
</reference>
<feature type="transmembrane region" description="Helical" evidence="7">
    <location>
        <begin position="309"/>
        <end position="340"/>
    </location>
</feature>
<keyword evidence="2 7" id="KW-0813">Transport</keyword>
<evidence type="ECO:0000256" key="6">
    <source>
        <dbReference type="ARBA" id="ARBA00023136"/>
    </source>
</evidence>
<feature type="transmembrane region" description="Helical" evidence="7">
    <location>
        <begin position="263"/>
        <end position="289"/>
    </location>
</feature>
<feature type="transmembrane region" description="Helical" evidence="7">
    <location>
        <begin position="177"/>
        <end position="199"/>
    </location>
</feature>
<comment type="function">
    <text evidence="7">H(+)-stimulated, divalent metal cation uptake system.</text>
</comment>
<proteinExistence type="inferred from homology"/>
<feature type="region of interest" description="Disordered" evidence="8">
    <location>
        <begin position="1"/>
        <end position="23"/>
    </location>
</feature>
<protein>
    <recommendedName>
        <fullName evidence="7">Divalent metal cation transporter MntH</fullName>
    </recommendedName>
</protein>
<dbReference type="InterPro" id="IPR001046">
    <property type="entry name" value="NRAMP_fam"/>
</dbReference>
<dbReference type="EMBL" id="AP014946">
    <property type="protein sequence ID" value="BAT60717.1"/>
    <property type="molecule type" value="Genomic_DNA"/>
</dbReference>
<evidence type="ECO:0000313" key="10">
    <source>
        <dbReference type="Proteomes" id="UP000236884"/>
    </source>
</evidence>
<comment type="similarity">
    <text evidence="7">Belongs to the NRAMP family.</text>
</comment>
<name>A0A0S3PXT5_9BRAD</name>
<dbReference type="GO" id="GO:0005886">
    <property type="term" value="C:plasma membrane"/>
    <property type="evidence" value="ECO:0007669"/>
    <property type="project" value="UniProtKB-SubCell"/>
</dbReference>
<keyword evidence="10" id="KW-1185">Reference proteome</keyword>
<dbReference type="GO" id="GO:0046872">
    <property type="term" value="F:metal ion binding"/>
    <property type="evidence" value="ECO:0007669"/>
    <property type="project" value="UniProtKB-UniRule"/>
</dbReference>
<dbReference type="GO" id="GO:0015293">
    <property type="term" value="F:symporter activity"/>
    <property type="evidence" value="ECO:0007669"/>
    <property type="project" value="UniProtKB-UniRule"/>
</dbReference>
<keyword evidence="4 7" id="KW-0769">Symport</keyword>
<dbReference type="GO" id="GO:0005384">
    <property type="term" value="F:manganese ion transmembrane transporter activity"/>
    <property type="evidence" value="ECO:0007669"/>
    <property type="project" value="TreeGrafter"/>
</dbReference>
<comment type="subcellular location">
    <subcellularLocation>
        <location evidence="7">Cell membrane</location>
        <topology evidence="7">Multi-pass membrane protein</topology>
    </subcellularLocation>
    <subcellularLocation>
        <location evidence="1">Membrane</location>
        <topology evidence="1">Multi-pass membrane protein</topology>
    </subcellularLocation>
</comment>
<feature type="transmembrane region" description="Helical" evidence="7">
    <location>
        <begin position="423"/>
        <end position="444"/>
    </location>
</feature>
<feature type="transmembrane region" description="Helical" evidence="7">
    <location>
        <begin position="223"/>
        <end position="242"/>
    </location>
</feature>
<dbReference type="PRINTS" id="PR00447">
    <property type="entry name" value="NATRESASSCMP"/>
</dbReference>
<dbReference type="GO" id="GO:0034755">
    <property type="term" value="P:iron ion transmembrane transport"/>
    <property type="evidence" value="ECO:0007669"/>
    <property type="project" value="TreeGrafter"/>
</dbReference>
<feature type="transmembrane region" description="Helical" evidence="7">
    <location>
        <begin position="149"/>
        <end position="170"/>
    </location>
</feature>
<sequence length="449" mass="48036">MSAPSLTDHPDQPGWRTPRGRPSLSEVFGSIKTRPTGGFWRKLASFLGPGYLVAVGYMDPGNWATSLAGGSKFGYTLLTVALLSNMMAILLQALCARLGIASGRDLAQACRDAFPRAISWPLWLLAEIAICATDLAEVIGTAIGLNLLFGIPLEIGVLITALDVFLILWLQNIGFRWIEAFVVALLAVITVCFAVQIALADPNWGSVIRGFAPTTEIVRNPEMLYLALGILGATVMPHNLYLHSGVVQTRAYGESLPERREAIKFATIDSTIALMFALLINASILILAAATFNKVGKTDVAELEQVHSFLAPMLGSAIAPTLFGIALLCCGLNSTVTATLAGQIVMEGFLDIRLPAWARRLLTRAIAIVPASIVTIWYGSEGTAKLLILSQVILSLQLPFAVVPLVMFTASRGKMGELVAPRWVTALAILTAAIIIALNLKLLYDVATG</sequence>
<dbReference type="NCBIfam" id="NF001923">
    <property type="entry name" value="PRK00701.1"/>
    <property type="match status" value="1"/>
</dbReference>
<dbReference type="NCBIfam" id="NF037982">
    <property type="entry name" value="Nramp_1"/>
    <property type="match status" value="1"/>
</dbReference>
<keyword evidence="6 7" id="KW-0472">Membrane</keyword>
<dbReference type="KEGG" id="vgo:GJW-30_1_03266"/>
<dbReference type="NCBIfam" id="TIGR01197">
    <property type="entry name" value="nramp"/>
    <property type="match status" value="1"/>
</dbReference>
<dbReference type="GO" id="GO:0015086">
    <property type="term" value="F:cadmium ion transmembrane transporter activity"/>
    <property type="evidence" value="ECO:0007669"/>
    <property type="project" value="TreeGrafter"/>
</dbReference>
<keyword evidence="3 7" id="KW-0812">Transmembrane</keyword>
<feature type="transmembrane region" description="Helical" evidence="7">
    <location>
        <begin position="78"/>
        <end position="100"/>
    </location>
</feature>
<evidence type="ECO:0000256" key="8">
    <source>
        <dbReference type="SAM" id="MobiDB-lite"/>
    </source>
</evidence>
<dbReference type="PANTHER" id="PTHR11706">
    <property type="entry name" value="SOLUTE CARRIER PROTEIN FAMILY 11 MEMBER"/>
    <property type="match status" value="1"/>
</dbReference>
<dbReference type="Pfam" id="PF01566">
    <property type="entry name" value="Nramp"/>
    <property type="match status" value="1"/>
</dbReference>
<organism evidence="9 10">
    <name type="scientific">Variibacter gotjawalensis</name>
    <dbReference type="NCBI Taxonomy" id="1333996"/>
    <lineage>
        <taxon>Bacteria</taxon>
        <taxon>Pseudomonadati</taxon>
        <taxon>Pseudomonadota</taxon>
        <taxon>Alphaproteobacteria</taxon>
        <taxon>Hyphomicrobiales</taxon>
        <taxon>Nitrobacteraceae</taxon>
        <taxon>Variibacter</taxon>
    </lineage>
</organism>
<feature type="transmembrane region" description="Helical" evidence="7">
    <location>
        <begin position="120"/>
        <end position="143"/>
    </location>
</feature>
<dbReference type="RefSeq" id="WP_096357182.1">
    <property type="nucleotide sequence ID" value="NZ_AP014946.1"/>
</dbReference>
<dbReference type="AlphaFoldDB" id="A0A0S3PXT5"/>
<feature type="transmembrane region" description="Helical" evidence="7">
    <location>
        <begin position="386"/>
        <end position="411"/>
    </location>
</feature>
<keyword evidence="5 7" id="KW-1133">Transmembrane helix</keyword>
<dbReference type="HAMAP" id="MF_00221">
    <property type="entry name" value="NRAMP"/>
    <property type="match status" value="1"/>
</dbReference>
<evidence type="ECO:0000256" key="7">
    <source>
        <dbReference type="HAMAP-Rule" id="MF_00221"/>
    </source>
</evidence>
<feature type="transmembrane region" description="Helical" evidence="7">
    <location>
        <begin position="361"/>
        <end position="380"/>
    </location>
</feature>
<evidence type="ECO:0000256" key="4">
    <source>
        <dbReference type="ARBA" id="ARBA00022847"/>
    </source>
</evidence>
<evidence type="ECO:0000313" key="9">
    <source>
        <dbReference type="EMBL" id="BAT60717.1"/>
    </source>
</evidence>
<keyword evidence="7" id="KW-1003">Cell membrane</keyword>
<evidence type="ECO:0000256" key="5">
    <source>
        <dbReference type="ARBA" id="ARBA00022989"/>
    </source>
</evidence>
<keyword evidence="7" id="KW-0406">Ion transport</keyword>
<evidence type="ECO:0000256" key="1">
    <source>
        <dbReference type="ARBA" id="ARBA00004141"/>
    </source>
</evidence>
<dbReference type="PANTHER" id="PTHR11706:SF33">
    <property type="entry name" value="NATURAL RESISTANCE-ASSOCIATED MACROPHAGE PROTEIN 2"/>
    <property type="match status" value="1"/>
</dbReference>